<protein>
    <submittedName>
        <fullName evidence="5">Pentatricopeptide repeat-containing protein At1g05670, mitochondrial-like</fullName>
    </submittedName>
</protein>
<dbReference type="RefSeq" id="XP_027337094.1">
    <property type="nucleotide sequence ID" value="XM_027481293.1"/>
</dbReference>
<dbReference type="Pfam" id="PF12854">
    <property type="entry name" value="PPR_1"/>
    <property type="match status" value="4"/>
</dbReference>
<keyword evidence="2" id="KW-0677">Repeat</keyword>
<evidence type="ECO:0000313" key="5">
    <source>
        <dbReference type="RefSeq" id="XP_027337094.1"/>
    </source>
</evidence>
<sequence>MIRDGVTPGLHSYITLISGLCKIKTVDETMVLFKDMHCNDQAIALFNNVIDRGIHPDVHTYTIIIDGLCKGGRLEDSQEVFQDLLNNGYRLNVAAYNAMINGLCKEGKVDEPLCQKWKTIGCSPDAITFETIICALFERDENDTAEKLLHEMVARGLL</sequence>
<evidence type="ECO:0000256" key="3">
    <source>
        <dbReference type="PROSITE-ProRule" id="PRU00708"/>
    </source>
</evidence>
<dbReference type="OrthoDB" id="1427715at2759"/>
<gene>
    <name evidence="5" type="primary">LOC113850744</name>
</gene>
<feature type="repeat" description="PPR" evidence="3">
    <location>
        <begin position="57"/>
        <end position="91"/>
    </location>
</feature>
<evidence type="ECO:0000256" key="1">
    <source>
        <dbReference type="ARBA" id="ARBA00007626"/>
    </source>
</evidence>
<dbReference type="NCBIfam" id="TIGR00756">
    <property type="entry name" value="PPR"/>
    <property type="match status" value="3"/>
</dbReference>
<proteinExistence type="inferred from homology"/>
<dbReference type="PROSITE" id="PS51375">
    <property type="entry name" value="PPR"/>
    <property type="match status" value="2"/>
</dbReference>
<evidence type="ECO:0000256" key="2">
    <source>
        <dbReference type="ARBA" id="ARBA00022737"/>
    </source>
</evidence>
<feature type="repeat" description="PPR" evidence="3">
    <location>
        <begin position="125"/>
        <end position="158"/>
    </location>
</feature>
<accession>A0A8B8K0V6</accession>
<dbReference type="PANTHER" id="PTHR46128">
    <property type="entry name" value="MITOCHONDRIAL GROUP I INTRON SPLICING FACTOR CCM1"/>
    <property type="match status" value="1"/>
</dbReference>
<dbReference type="PANTHER" id="PTHR46128:SF211">
    <property type="entry name" value="PENTACOTRIPEPTIDE-REPEAT REGION OF PRORP DOMAIN-CONTAINING PROTEIN"/>
    <property type="match status" value="1"/>
</dbReference>
<dbReference type="InterPro" id="IPR002885">
    <property type="entry name" value="PPR_rpt"/>
</dbReference>
<organism evidence="4 5">
    <name type="scientific">Abrus precatorius</name>
    <name type="common">Indian licorice</name>
    <name type="synonym">Glycine abrus</name>
    <dbReference type="NCBI Taxonomy" id="3816"/>
    <lineage>
        <taxon>Eukaryota</taxon>
        <taxon>Viridiplantae</taxon>
        <taxon>Streptophyta</taxon>
        <taxon>Embryophyta</taxon>
        <taxon>Tracheophyta</taxon>
        <taxon>Spermatophyta</taxon>
        <taxon>Magnoliopsida</taxon>
        <taxon>eudicotyledons</taxon>
        <taxon>Gunneridae</taxon>
        <taxon>Pentapetalae</taxon>
        <taxon>rosids</taxon>
        <taxon>fabids</taxon>
        <taxon>Fabales</taxon>
        <taxon>Fabaceae</taxon>
        <taxon>Papilionoideae</taxon>
        <taxon>50 kb inversion clade</taxon>
        <taxon>NPAAA clade</taxon>
        <taxon>indigoferoid/millettioid clade</taxon>
        <taxon>Abreae</taxon>
        <taxon>Abrus</taxon>
    </lineage>
</organism>
<dbReference type="InterPro" id="IPR011990">
    <property type="entry name" value="TPR-like_helical_dom_sf"/>
</dbReference>
<comment type="similarity">
    <text evidence="1">Belongs to the PPR family. P subfamily.</text>
</comment>
<reference evidence="5" key="2">
    <citation type="submission" date="2025-08" db="UniProtKB">
        <authorList>
            <consortium name="RefSeq"/>
        </authorList>
    </citation>
    <scope>IDENTIFICATION</scope>
    <source>
        <tissue evidence="5">Young leaves</tissue>
    </source>
</reference>
<name>A0A8B8K0V6_ABRPR</name>
<evidence type="ECO:0000313" key="4">
    <source>
        <dbReference type="Proteomes" id="UP000694853"/>
    </source>
</evidence>
<dbReference type="GeneID" id="113850744"/>
<keyword evidence="4" id="KW-1185">Reference proteome</keyword>
<dbReference type="KEGG" id="aprc:113850744"/>
<dbReference type="AlphaFoldDB" id="A0A8B8K0V6"/>
<reference evidence="4" key="1">
    <citation type="journal article" date="2019" name="Toxins">
        <title>Detection of Abrin-Like and Prepropulchellin-Like Toxin Genes and Transcripts Using Whole Genome Sequencing and Full-Length Transcript Sequencing of Abrus precatorius.</title>
        <authorList>
            <person name="Hovde B.T."/>
            <person name="Daligault H.E."/>
            <person name="Hanschen E.R."/>
            <person name="Kunde Y.A."/>
            <person name="Johnson M.B."/>
            <person name="Starkenburg S.R."/>
            <person name="Johnson S.L."/>
        </authorList>
    </citation>
    <scope>NUCLEOTIDE SEQUENCE [LARGE SCALE GENOMIC DNA]</scope>
</reference>
<dbReference type="Proteomes" id="UP000694853">
    <property type="component" value="Unplaced"/>
</dbReference>
<dbReference type="Gene3D" id="1.25.40.10">
    <property type="entry name" value="Tetratricopeptide repeat domain"/>
    <property type="match status" value="2"/>
</dbReference>
<dbReference type="InterPro" id="IPR050872">
    <property type="entry name" value="PPR_P_subfamily"/>
</dbReference>